<dbReference type="AlphaFoldDB" id="A0A8J4GTA5"/>
<dbReference type="OrthoDB" id="545240at2759"/>
<feature type="compositionally biased region" description="Pro residues" evidence="5">
    <location>
        <begin position="331"/>
        <end position="340"/>
    </location>
</feature>
<proteinExistence type="predicted"/>
<feature type="region of interest" description="Disordered" evidence="5">
    <location>
        <begin position="135"/>
        <end position="176"/>
    </location>
</feature>
<keyword evidence="1" id="KW-0805">Transcription regulation</keyword>
<evidence type="ECO:0000313" key="6">
    <source>
        <dbReference type="EMBL" id="GIL90566.1"/>
    </source>
</evidence>
<dbReference type="InterPro" id="IPR015300">
    <property type="entry name" value="DNA-bd_pseudobarrel_sf"/>
</dbReference>
<accession>A0A8J4GTA5</accession>
<dbReference type="EMBL" id="BNCP01000057">
    <property type="protein sequence ID" value="GIL90566.1"/>
    <property type="molecule type" value="Genomic_DNA"/>
</dbReference>
<feature type="region of interest" description="Disordered" evidence="5">
    <location>
        <begin position="312"/>
        <end position="341"/>
    </location>
</feature>
<evidence type="ECO:0000313" key="9">
    <source>
        <dbReference type="Proteomes" id="UP000747110"/>
    </source>
</evidence>
<dbReference type="EMBL" id="BNCQ01000058">
    <property type="protein sequence ID" value="GIM14586.1"/>
    <property type="molecule type" value="Genomic_DNA"/>
</dbReference>
<evidence type="ECO:0000256" key="4">
    <source>
        <dbReference type="ARBA" id="ARBA00023242"/>
    </source>
</evidence>
<evidence type="ECO:0000313" key="8">
    <source>
        <dbReference type="Proteomes" id="UP000722791"/>
    </source>
</evidence>
<dbReference type="Gene3D" id="2.40.330.10">
    <property type="entry name" value="DNA-binding pseudobarrel domain"/>
    <property type="match status" value="1"/>
</dbReference>
<feature type="region of interest" description="Disordered" evidence="5">
    <location>
        <begin position="547"/>
        <end position="566"/>
    </location>
</feature>
<evidence type="ECO:0000256" key="3">
    <source>
        <dbReference type="ARBA" id="ARBA00023163"/>
    </source>
</evidence>
<keyword evidence="3" id="KW-0804">Transcription</keyword>
<name>A0A8J4GTA5_9CHLO</name>
<dbReference type="Proteomes" id="UP000747110">
    <property type="component" value="Unassembled WGS sequence"/>
</dbReference>
<protein>
    <submittedName>
        <fullName evidence="7">Uncharacterized protein</fullName>
    </submittedName>
</protein>
<evidence type="ECO:0000313" key="7">
    <source>
        <dbReference type="EMBL" id="GIM14586.1"/>
    </source>
</evidence>
<evidence type="ECO:0000256" key="2">
    <source>
        <dbReference type="ARBA" id="ARBA00023125"/>
    </source>
</evidence>
<sequence>MSANPIHLVKRYLCVKKLTINDGFTNKSVKLPRAEARFFMGELRNRQAIPLVLLDEGGSCWELVCTCSGAQYSLSRIGAFCEAHGARPGCYFIFYADHEHIVRLAVRQQLPEDVQAALAAARAAVMAVRFPPQSAAMQSQQQQQAKPAAATASNSPVSLPPDSAGQSVLDDPVALDEMPPATCNRIEEVLARGPAPAVAAVLAPPKEVVGAEMPRVKPLQDRSNLPAGQPLPDATTSGARPKVAGEGKSGYLAAGALGATSRVSVDDKENDLSALQAAPAGKPPSSASTFLVVSSAGLQAPAPAPGNSRVLLQQQQPAPPPPSSLLLSRSPPAPPSPPPATRLRMRFEARVRAQAGKLHPLSVRTGPESPLPVPPGCCGASMWSAAAHPGAYPLEGTANYVRSHSSSLVPRPWGSTGVWGYPAPGFGPDSPAVGPVGPCPPPSGHRRVASSLHPAVSGAPQPWQQQEHQQGDIAADMSSSKPDHLEPCDDLQCRDLNCDELLEWDLGRRGASSSIDAGGWYKSWSFAAPGQPSCPRYSAQTQPPMLALPSPRPQRDARPAVPTAMSHPRMNMSLLRQLLLLQGGQQSPLRGNSGPPAIPLYTGQEPHTSYSSMMRHQQRAADLQGVHEPLPNRQSQPQLPSPRNGGGPFPFASATSALRQLLSMSGAWDFTAMSGAAGQLGQLGGASAHSPLNTMRVPVSNNTGVVAADSPFQHPHQHVAMLGRSSPLLPSYTHHQVPGATHMDVDCLTGSREEQPAGHAGSLGARPKTSLSIGRELERDIPGLPDQSPNCKRQRSEVPRQLLARKVLTAHDLLTDRVTLLVTPAACAMLVSHLGGDEVAVDGAQADHRSKAKWGPRNSGDMLVAIAFTPELGRQQRQQCQGLTLLGWPTSVSVDVLVESGARYKGLLVPPEPSGSVLPREWELRGLRPYLIRRQAGVGDVLTLGIDDTNWHADSCLRLVAQLQQCKAV</sequence>
<feature type="compositionally biased region" description="Polar residues" evidence="5">
    <location>
        <begin position="605"/>
        <end position="615"/>
    </location>
</feature>
<feature type="region of interest" description="Disordered" evidence="5">
    <location>
        <begin position="585"/>
        <end position="652"/>
    </location>
</feature>
<feature type="region of interest" description="Disordered" evidence="5">
    <location>
        <begin position="751"/>
        <end position="770"/>
    </location>
</feature>
<feature type="region of interest" description="Disordered" evidence="5">
    <location>
        <begin position="216"/>
        <end position="246"/>
    </location>
</feature>
<feature type="region of interest" description="Disordered" evidence="5">
    <location>
        <begin position="443"/>
        <end position="486"/>
    </location>
</feature>
<keyword evidence="4" id="KW-0539">Nucleus</keyword>
<keyword evidence="9" id="KW-1185">Reference proteome</keyword>
<evidence type="ECO:0000256" key="5">
    <source>
        <dbReference type="SAM" id="MobiDB-lite"/>
    </source>
</evidence>
<evidence type="ECO:0000256" key="1">
    <source>
        <dbReference type="ARBA" id="ARBA00023015"/>
    </source>
</evidence>
<comment type="caution">
    <text evidence="7">The sequence shown here is derived from an EMBL/GenBank/DDBJ whole genome shotgun (WGS) entry which is preliminary data.</text>
</comment>
<dbReference type="Proteomes" id="UP000722791">
    <property type="component" value="Unassembled WGS sequence"/>
</dbReference>
<gene>
    <name evidence="6" type="ORF">Vretifemale_18190</name>
    <name evidence="7" type="ORF">Vretimale_17518</name>
</gene>
<reference evidence="7" key="1">
    <citation type="journal article" date="2021" name="Proc. Natl. Acad. Sci. U.S.A.">
        <title>Three genomes in the algal genus Volvox reveal the fate of a haploid sex-determining region after a transition to homothallism.</title>
        <authorList>
            <person name="Yamamoto K."/>
            <person name="Hamaji T."/>
            <person name="Kawai-Toyooka H."/>
            <person name="Matsuzaki R."/>
            <person name="Takahashi F."/>
            <person name="Nishimura Y."/>
            <person name="Kawachi M."/>
            <person name="Noguchi H."/>
            <person name="Minakuchi Y."/>
            <person name="Umen J.G."/>
            <person name="Toyoda A."/>
            <person name="Nozaki H."/>
        </authorList>
    </citation>
    <scope>NUCLEOTIDE SEQUENCE</scope>
    <source>
        <strain evidence="7">NIES-3785</strain>
        <strain evidence="6">NIES-3786</strain>
    </source>
</reference>
<keyword evidence="2" id="KW-0238">DNA-binding</keyword>
<dbReference type="GO" id="GO:0003677">
    <property type="term" value="F:DNA binding"/>
    <property type="evidence" value="ECO:0007669"/>
    <property type="project" value="UniProtKB-KW"/>
</dbReference>
<feature type="compositionally biased region" description="Low complexity" evidence="5">
    <location>
        <begin position="135"/>
        <end position="156"/>
    </location>
</feature>
<organism evidence="7 8">
    <name type="scientific">Volvox reticuliferus</name>
    <dbReference type="NCBI Taxonomy" id="1737510"/>
    <lineage>
        <taxon>Eukaryota</taxon>
        <taxon>Viridiplantae</taxon>
        <taxon>Chlorophyta</taxon>
        <taxon>core chlorophytes</taxon>
        <taxon>Chlorophyceae</taxon>
        <taxon>CS clade</taxon>
        <taxon>Chlamydomonadales</taxon>
        <taxon>Volvocaceae</taxon>
        <taxon>Volvox</taxon>
    </lineage>
</organism>